<reference evidence="3" key="1">
    <citation type="journal article" date="2011" name="Nature">
        <title>Genome sequence and analysis of the tuber crop potato.</title>
        <authorList>
            <consortium name="The Potato Genome Sequencing Consortium"/>
        </authorList>
    </citation>
    <scope>NUCLEOTIDE SEQUENCE [LARGE SCALE GENOMIC DNA]</scope>
    <source>
        <strain evidence="3">cv. DM1-3 516 R44</strain>
    </source>
</reference>
<feature type="compositionally biased region" description="Basic and acidic residues" evidence="1">
    <location>
        <begin position="152"/>
        <end position="174"/>
    </location>
</feature>
<dbReference type="EnsemblPlants" id="PGSC0003DMT400095429">
    <property type="protein sequence ID" value="PGSC0003DMT400095429"/>
    <property type="gene ID" value="PGSC0003DMG400045000"/>
</dbReference>
<evidence type="ECO:0000256" key="1">
    <source>
        <dbReference type="SAM" id="MobiDB-lite"/>
    </source>
</evidence>
<dbReference type="Proteomes" id="UP000011115">
    <property type="component" value="Unassembled WGS sequence"/>
</dbReference>
<proteinExistence type="predicted"/>
<feature type="region of interest" description="Disordered" evidence="1">
    <location>
        <begin position="100"/>
        <end position="219"/>
    </location>
</feature>
<sequence length="219" mass="24803">MDTTWQEGTRWLKRQRNEGLKITEPSWQVADGPGDRLLFQCSEPEGKGQNGDEMEQSLERVNPSPSPTHSARESEWAKEEVVLNTATRWSREPELIRDMVRTNPDWPPQKKVRGITINEGGANPGKRRRQELPPGDKGKRKKHTSKRVVVHTRTELSEPEDEQHLISRRDEIRARSQTTSTKVPSDAIPTATDSVPAQAPPMTPMPPVSTQAPKEIKRL</sequence>
<feature type="region of interest" description="Disordered" evidence="1">
    <location>
        <begin position="40"/>
        <end position="79"/>
    </location>
</feature>
<dbReference type="HOGENOM" id="CLU_1206599_0_0_1"/>
<feature type="compositionally biased region" description="Pro residues" evidence="1">
    <location>
        <begin position="198"/>
        <end position="207"/>
    </location>
</feature>
<reference evidence="2" key="2">
    <citation type="submission" date="2015-06" db="UniProtKB">
        <authorList>
            <consortium name="EnsemblPlants"/>
        </authorList>
    </citation>
    <scope>IDENTIFICATION</scope>
    <source>
        <strain evidence="2">DM1-3 516 R44</strain>
    </source>
</reference>
<evidence type="ECO:0000313" key="3">
    <source>
        <dbReference type="Proteomes" id="UP000011115"/>
    </source>
</evidence>
<dbReference type="AlphaFoldDB" id="M1DWA3"/>
<protein>
    <recommendedName>
        <fullName evidence="4">Integrase core domain containing protein</fullName>
    </recommendedName>
</protein>
<name>M1DWA3_SOLTU</name>
<keyword evidence="3" id="KW-1185">Reference proteome</keyword>
<evidence type="ECO:0008006" key="4">
    <source>
        <dbReference type="Google" id="ProtNLM"/>
    </source>
</evidence>
<dbReference type="PaxDb" id="4113-PGSC0003DMT400095429"/>
<accession>M1DWA3</accession>
<feature type="compositionally biased region" description="Basic and acidic residues" evidence="1">
    <location>
        <begin position="70"/>
        <end position="79"/>
    </location>
</feature>
<feature type="compositionally biased region" description="Basic residues" evidence="1">
    <location>
        <begin position="138"/>
        <end position="150"/>
    </location>
</feature>
<organism evidence="2 3">
    <name type="scientific">Solanum tuberosum</name>
    <name type="common">Potato</name>
    <dbReference type="NCBI Taxonomy" id="4113"/>
    <lineage>
        <taxon>Eukaryota</taxon>
        <taxon>Viridiplantae</taxon>
        <taxon>Streptophyta</taxon>
        <taxon>Embryophyta</taxon>
        <taxon>Tracheophyta</taxon>
        <taxon>Spermatophyta</taxon>
        <taxon>Magnoliopsida</taxon>
        <taxon>eudicotyledons</taxon>
        <taxon>Gunneridae</taxon>
        <taxon>Pentapetalae</taxon>
        <taxon>asterids</taxon>
        <taxon>lamiids</taxon>
        <taxon>Solanales</taxon>
        <taxon>Solanaceae</taxon>
        <taxon>Solanoideae</taxon>
        <taxon>Solaneae</taxon>
        <taxon>Solanum</taxon>
    </lineage>
</organism>
<dbReference type="InParanoid" id="M1DWA3"/>
<evidence type="ECO:0000313" key="2">
    <source>
        <dbReference type="EnsemblPlants" id="PGSC0003DMT400095429"/>
    </source>
</evidence>
<dbReference type="Gramene" id="PGSC0003DMT400095429">
    <property type="protein sequence ID" value="PGSC0003DMT400095429"/>
    <property type="gene ID" value="PGSC0003DMG400045000"/>
</dbReference>